<feature type="transmembrane region" description="Helical" evidence="2">
    <location>
        <begin position="75"/>
        <end position="97"/>
    </location>
</feature>
<dbReference type="PANTHER" id="PTHR14096:SF28">
    <property type="entry name" value="APOLIPOPROTEIN L, 1-RELATED"/>
    <property type="match status" value="1"/>
</dbReference>
<dbReference type="InterPro" id="IPR008405">
    <property type="entry name" value="ApoL"/>
</dbReference>
<comment type="caution">
    <text evidence="3">The sequence shown here is derived from an EMBL/GenBank/DDBJ whole genome shotgun (WGS) entry which is preliminary data.</text>
</comment>
<accession>A0AAV7SX24</accession>
<keyword evidence="4" id="KW-1185">Reference proteome</keyword>
<keyword evidence="2" id="KW-0812">Transmembrane</keyword>
<comment type="similarity">
    <text evidence="1">Belongs to the apolipoprotein L family.</text>
</comment>
<name>A0AAV7SX24_PLEWA</name>
<evidence type="ECO:0000313" key="3">
    <source>
        <dbReference type="EMBL" id="KAJ1168754.1"/>
    </source>
</evidence>
<evidence type="ECO:0000313" key="4">
    <source>
        <dbReference type="Proteomes" id="UP001066276"/>
    </source>
</evidence>
<dbReference type="GO" id="GO:0008289">
    <property type="term" value="F:lipid binding"/>
    <property type="evidence" value="ECO:0007669"/>
    <property type="project" value="InterPro"/>
</dbReference>
<dbReference type="Proteomes" id="UP001066276">
    <property type="component" value="Chromosome 4_1"/>
</dbReference>
<gene>
    <name evidence="3" type="ORF">NDU88_000668</name>
</gene>
<dbReference type="AlphaFoldDB" id="A0AAV7SX24"/>
<reference evidence="3" key="1">
    <citation type="journal article" date="2022" name="bioRxiv">
        <title>Sequencing and chromosome-scale assembly of the giantPleurodeles waltlgenome.</title>
        <authorList>
            <person name="Brown T."/>
            <person name="Elewa A."/>
            <person name="Iarovenko S."/>
            <person name="Subramanian E."/>
            <person name="Araus A.J."/>
            <person name="Petzold A."/>
            <person name="Susuki M."/>
            <person name="Suzuki K.-i.T."/>
            <person name="Hayashi T."/>
            <person name="Toyoda A."/>
            <person name="Oliveira C."/>
            <person name="Osipova E."/>
            <person name="Leigh N.D."/>
            <person name="Simon A."/>
            <person name="Yun M.H."/>
        </authorList>
    </citation>
    <scope>NUCLEOTIDE SEQUENCE</scope>
    <source>
        <strain evidence="3">20211129_DDA</strain>
        <tissue evidence="3">Liver</tissue>
    </source>
</reference>
<dbReference type="GO" id="GO:0016020">
    <property type="term" value="C:membrane"/>
    <property type="evidence" value="ECO:0007669"/>
    <property type="project" value="TreeGrafter"/>
</dbReference>
<keyword evidence="2" id="KW-1133">Transmembrane helix</keyword>
<dbReference type="GO" id="GO:0006869">
    <property type="term" value="P:lipid transport"/>
    <property type="evidence" value="ECO:0007669"/>
    <property type="project" value="InterPro"/>
</dbReference>
<dbReference type="GO" id="GO:0005576">
    <property type="term" value="C:extracellular region"/>
    <property type="evidence" value="ECO:0007669"/>
    <property type="project" value="InterPro"/>
</dbReference>
<organism evidence="3 4">
    <name type="scientific">Pleurodeles waltl</name>
    <name type="common">Iberian ribbed newt</name>
    <dbReference type="NCBI Taxonomy" id="8319"/>
    <lineage>
        <taxon>Eukaryota</taxon>
        <taxon>Metazoa</taxon>
        <taxon>Chordata</taxon>
        <taxon>Craniata</taxon>
        <taxon>Vertebrata</taxon>
        <taxon>Euteleostomi</taxon>
        <taxon>Amphibia</taxon>
        <taxon>Batrachia</taxon>
        <taxon>Caudata</taxon>
        <taxon>Salamandroidea</taxon>
        <taxon>Salamandridae</taxon>
        <taxon>Pleurodelinae</taxon>
        <taxon>Pleurodeles</taxon>
    </lineage>
</organism>
<dbReference type="PANTHER" id="PTHR14096">
    <property type="entry name" value="APOLIPOPROTEIN L"/>
    <property type="match status" value="1"/>
</dbReference>
<proteinExistence type="inferred from homology"/>
<keyword evidence="2" id="KW-0472">Membrane</keyword>
<sequence>MDHFHHGTTIVSITGGAVSATGGITAVAGMMLAPFTFGASLIATEVGLVITNVLEIIQLAHLRKAAGCLVRGIQIAGAVSVVLMGLFLTVDALYIGMDAKELRNGTKTKAAKKIREKASELDKGLQVLRELGKTFQRAQK</sequence>
<evidence type="ECO:0000256" key="2">
    <source>
        <dbReference type="SAM" id="Phobius"/>
    </source>
</evidence>
<protein>
    <submittedName>
        <fullName evidence="3">Uncharacterized protein</fullName>
    </submittedName>
</protein>
<dbReference type="Pfam" id="PF05461">
    <property type="entry name" value="ApoL"/>
    <property type="match status" value="2"/>
</dbReference>
<dbReference type="GO" id="GO:0042157">
    <property type="term" value="P:lipoprotein metabolic process"/>
    <property type="evidence" value="ECO:0007669"/>
    <property type="project" value="InterPro"/>
</dbReference>
<dbReference type="EMBL" id="JANPWB010000007">
    <property type="protein sequence ID" value="KAJ1168754.1"/>
    <property type="molecule type" value="Genomic_DNA"/>
</dbReference>
<feature type="transmembrane region" description="Helical" evidence="2">
    <location>
        <begin position="35"/>
        <end position="54"/>
    </location>
</feature>
<evidence type="ECO:0000256" key="1">
    <source>
        <dbReference type="ARBA" id="ARBA00010090"/>
    </source>
</evidence>